<dbReference type="PANTHER" id="PTHR30111:SF1">
    <property type="entry name" value="33 KDA CHAPERONIN"/>
    <property type="match status" value="1"/>
</dbReference>
<dbReference type="GO" id="GO:0005737">
    <property type="term" value="C:cytoplasm"/>
    <property type="evidence" value="ECO:0007669"/>
    <property type="project" value="UniProtKB-SubCell"/>
</dbReference>
<comment type="subcellular location">
    <subcellularLocation>
        <location evidence="6">Cytoplasm</location>
    </subcellularLocation>
</comment>
<dbReference type="SUPFAM" id="SSF118352">
    <property type="entry name" value="HSP33 redox switch-like"/>
    <property type="match status" value="1"/>
</dbReference>
<keyword evidence="2 6" id="KW-0862">Zinc</keyword>
<keyword evidence="1 6" id="KW-0963">Cytoplasm</keyword>
<sequence>MEKKKDRLVRGTALHGRVRAFTVRTTELVEELRRRHDTYPTATAALGRTVTAAAMMGAMLKGEEKLAVMVKGNGPIGQITAESNARGEVRGYVSNPHVHLPSNSLGKLDVAGAVGTEGFIDVSKDLGLKEPYRGSVPIVSGELGDDFTYYFAISEQTPAAVGLGVLVEADNSVRVAGGFIIQLLPGLTDAEISEIEQTLSTMPSVTALLDQGLEPEEMLTYLLPDAVILDGLDIVFKCQCSRERVEQTLISLGQHELERLIEEDDQAEVVCHFCNEAYLFNKDEMQAILDQARS</sequence>
<dbReference type="GO" id="GO:0051082">
    <property type="term" value="F:unfolded protein binding"/>
    <property type="evidence" value="ECO:0007669"/>
    <property type="project" value="UniProtKB-UniRule"/>
</dbReference>
<dbReference type="SUPFAM" id="SSF64397">
    <property type="entry name" value="Hsp33 domain"/>
    <property type="match status" value="1"/>
</dbReference>
<dbReference type="CDD" id="cd00498">
    <property type="entry name" value="Hsp33"/>
    <property type="match status" value="1"/>
</dbReference>
<dbReference type="Gene3D" id="3.55.30.10">
    <property type="entry name" value="Hsp33 domain"/>
    <property type="match status" value="1"/>
</dbReference>
<dbReference type="Proteomes" id="UP000199050">
    <property type="component" value="Unassembled WGS sequence"/>
</dbReference>
<dbReference type="Gene3D" id="3.90.1280.10">
    <property type="entry name" value="HSP33 redox switch-like"/>
    <property type="match status" value="1"/>
</dbReference>
<keyword evidence="5 6" id="KW-0676">Redox-active center</keyword>
<dbReference type="STRING" id="1174501.SAMN05216192_13213"/>
<accession>A0A1G8Z9E9</accession>
<reference evidence="8" key="1">
    <citation type="submission" date="2016-10" db="EMBL/GenBank/DDBJ databases">
        <authorList>
            <person name="Varghese N."/>
            <person name="Submissions S."/>
        </authorList>
    </citation>
    <scope>NUCLEOTIDE SEQUENCE [LARGE SCALE GENOMIC DNA]</scope>
    <source>
        <strain evidence="8">CGMCC 1.11012</strain>
    </source>
</reference>
<dbReference type="InterPro" id="IPR000397">
    <property type="entry name" value="Heat_shock_Hsp33"/>
</dbReference>
<keyword evidence="8" id="KW-1185">Reference proteome</keyword>
<proteinExistence type="inferred from homology"/>
<gene>
    <name evidence="6" type="primary">hslO</name>
    <name evidence="7" type="ORF">SAMN05216192_13213</name>
</gene>
<dbReference type="PIRSF" id="PIRSF005261">
    <property type="entry name" value="Heat_shock_Hsp33"/>
    <property type="match status" value="1"/>
</dbReference>
<evidence type="ECO:0000256" key="6">
    <source>
        <dbReference type="HAMAP-Rule" id="MF_00117"/>
    </source>
</evidence>
<comment type="function">
    <text evidence="6">Redox regulated molecular chaperone. Protects both thermally unfolding and oxidatively damaged proteins from irreversible aggregation. Plays an important role in the bacterial defense system toward oxidative stress.</text>
</comment>
<dbReference type="InterPro" id="IPR016154">
    <property type="entry name" value="Heat_shock_Hsp33_C"/>
</dbReference>
<evidence type="ECO:0000256" key="1">
    <source>
        <dbReference type="ARBA" id="ARBA00022490"/>
    </source>
</evidence>
<feature type="disulfide bond" description="Redox-active" evidence="6">
    <location>
        <begin position="238"/>
        <end position="240"/>
    </location>
</feature>
<keyword evidence="4 6" id="KW-0143">Chaperone</keyword>
<evidence type="ECO:0000256" key="5">
    <source>
        <dbReference type="ARBA" id="ARBA00023284"/>
    </source>
</evidence>
<evidence type="ECO:0000313" key="7">
    <source>
        <dbReference type="EMBL" id="SDK11681.1"/>
    </source>
</evidence>
<evidence type="ECO:0000256" key="4">
    <source>
        <dbReference type="ARBA" id="ARBA00023186"/>
    </source>
</evidence>
<organism evidence="7 8">
    <name type="scientific">Paenibacillus typhae</name>
    <dbReference type="NCBI Taxonomy" id="1174501"/>
    <lineage>
        <taxon>Bacteria</taxon>
        <taxon>Bacillati</taxon>
        <taxon>Bacillota</taxon>
        <taxon>Bacilli</taxon>
        <taxon>Bacillales</taxon>
        <taxon>Paenibacillaceae</taxon>
        <taxon>Paenibacillus</taxon>
    </lineage>
</organism>
<dbReference type="Pfam" id="PF01430">
    <property type="entry name" value="HSP33"/>
    <property type="match status" value="1"/>
</dbReference>
<dbReference type="RefSeq" id="WP_090717163.1">
    <property type="nucleotide sequence ID" value="NZ_CBCSKY010000046.1"/>
</dbReference>
<protein>
    <recommendedName>
        <fullName evidence="6">33 kDa chaperonin</fullName>
    </recommendedName>
    <alternativeName>
        <fullName evidence="6">Heat shock protein 33 homolog</fullName>
        <shortName evidence="6">HSP33</shortName>
    </alternativeName>
</protein>
<dbReference type="EMBL" id="FNDX01000032">
    <property type="protein sequence ID" value="SDK11681.1"/>
    <property type="molecule type" value="Genomic_DNA"/>
</dbReference>
<dbReference type="AlphaFoldDB" id="A0A1G8Z9E9"/>
<dbReference type="InterPro" id="IPR016153">
    <property type="entry name" value="Heat_shock_Hsp33_N"/>
</dbReference>
<dbReference type="HAMAP" id="MF_00117">
    <property type="entry name" value="HslO"/>
    <property type="match status" value="1"/>
</dbReference>
<comment type="PTM">
    <text evidence="6">Under oxidizing conditions two disulfide bonds are formed involving the reactive cysteines. Under reducing conditions zinc is bound to the reactive cysteines and the protein is inactive.</text>
</comment>
<dbReference type="PANTHER" id="PTHR30111">
    <property type="entry name" value="33 KDA CHAPERONIN"/>
    <property type="match status" value="1"/>
</dbReference>
<dbReference type="GO" id="GO:0042026">
    <property type="term" value="P:protein refolding"/>
    <property type="evidence" value="ECO:0007669"/>
    <property type="project" value="TreeGrafter"/>
</dbReference>
<keyword evidence="3 6" id="KW-1015">Disulfide bond</keyword>
<dbReference type="GO" id="GO:0044183">
    <property type="term" value="F:protein folding chaperone"/>
    <property type="evidence" value="ECO:0007669"/>
    <property type="project" value="TreeGrafter"/>
</dbReference>
<evidence type="ECO:0000256" key="3">
    <source>
        <dbReference type="ARBA" id="ARBA00023157"/>
    </source>
</evidence>
<name>A0A1G8Z9E9_9BACL</name>
<dbReference type="OrthoDB" id="9776534at2"/>
<evidence type="ECO:0000256" key="2">
    <source>
        <dbReference type="ARBA" id="ARBA00022833"/>
    </source>
</evidence>
<feature type="disulfide bond" description="Redox-active" evidence="6">
    <location>
        <begin position="271"/>
        <end position="274"/>
    </location>
</feature>
<dbReference type="NCBIfam" id="NF001033">
    <property type="entry name" value="PRK00114.1"/>
    <property type="match status" value="1"/>
</dbReference>
<evidence type="ECO:0000313" key="8">
    <source>
        <dbReference type="Proteomes" id="UP000199050"/>
    </source>
</evidence>
<comment type="similarity">
    <text evidence="6">Belongs to the HSP33 family.</text>
</comment>